<dbReference type="SUPFAM" id="SSF55729">
    <property type="entry name" value="Acyl-CoA N-acyltransferases (Nat)"/>
    <property type="match status" value="1"/>
</dbReference>
<proteinExistence type="predicted"/>
<dbReference type="InterPro" id="IPR016181">
    <property type="entry name" value="Acyl_CoA_acyltransferase"/>
</dbReference>
<accession>A0A162LI34</accession>
<protein>
    <submittedName>
        <fullName evidence="1">GNAT family acetyltransferase</fullName>
    </submittedName>
</protein>
<reference evidence="1 2" key="1">
    <citation type="submission" date="2015-12" db="EMBL/GenBank/DDBJ databases">
        <title>Genome sequence of Tistrella mobilis MCCC 1A02139.</title>
        <authorList>
            <person name="Lu L."/>
            <person name="Lai Q."/>
            <person name="Shao Z."/>
            <person name="Qian P."/>
        </authorList>
    </citation>
    <scope>NUCLEOTIDE SEQUENCE [LARGE SCALE GENOMIC DNA]</scope>
    <source>
        <strain evidence="1 2">MCCC 1A02139</strain>
    </source>
</reference>
<dbReference type="RefSeq" id="WP_062762479.1">
    <property type="nucleotide sequence ID" value="NZ_CP121045.1"/>
</dbReference>
<dbReference type="GO" id="GO:0016740">
    <property type="term" value="F:transferase activity"/>
    <property type="evidence" value="ECO:0007669"/>
    <property type="project" value="UniProtKB-KW"/>
</dbReference>
<keyword evidence="1" id="KW-0808">Transferase</keyword>
<sequence>MSAAIHIDSLTGRALHDRLDDLAALRIAVFRDWPYLYDGDLDYERRYLATYAEAPGSVIVAAIEAATGRVVGAATGLPMCHEPETLAGPMRQAGYDIDRLFYFGESVLLAPWRGTGIGVGFFNAREAHARALGRMSHACFCGVVRPDDHPRRPAGFVPLDGFWRRRGYEPVAGAVGEISWRDLDEAEETAKPMQFWARAL</sequence>
<dbReference type="Gene3D" id="3.40.630.30">
    <property type="match status" value="1"/>
</dbReference>
<dbReference type="AlphaFoldDB" id="A0A162LI34"/>
<comment type="caution">
    <text evidence="1">The sequence shown here is derived from an EMBL/GenBank/DDBJ whole genome shotgun (WGS) entry which is preliminary data.</text>
</comment>
<evidence type="ECO:0000313" key="1">
    <source>
        <dbReference type="EMBL" id="KYO55108.1"/>
    </source>
</evidence>
<evidence type="ECO:0000313" key="2">
    <source>
        <dbReference type="Proteomes" id="UP000075787"/>
    </source>
</evidence>
<dbReference type="OrthoDB" id="187903at2"/>
<name>A0A162LI34_9PROT</name>
<dbReference type="EMBL" id="LPZR01000071">
    <property type="protein sequence ID" value="KYO55108.1"/>
    <property type="molecule type" value="Genomic_DNA"/>
</dbReference>
<dbReference type="GeneID" id="97243267"/>
<gene>
    <name evidence="1" type="ORF">AUP44_24110</name>
</gene>
<organism evidence="1 2">
    <name type="scientific">Tistrella mobilis</name>
    <dbReference type="NCBI Taxonomy" id="171437"/>
    <lineage>
        <taxon>Bacteria</taxon>
        <taxon>Pseudomonadati</taxon>
        <taxon>Pseudomonadota</taxon>
        <taxon>Alphaproteobacteria</taxon>
        <taxon>Geminicoccales</taxon>
        <taxon>Geminicoccaceae</taxon>
        <taxon>Tistrella</taxon>
    </lineage>
</organism>
<dbReference type="Proteomes" id="UP000075787">
    <property type="component" value="Unassembled WGS sequence"/>
</dbReference>